<dbReference type="STRING" id="1852522.SAMN06295960_3308"/>
<reference evidence="3 4" key="1">
    <citation type="submission" date="2017-04" db="EMBL/GenBank/DDBJ databases">
        <authorList>
            <person name="Afonso C.L."/>
            <person name="Miller P.J."/>
            <person name="Scott M.A."/>
            <person name="Spackman E."/>
            <person name="Goraichik I."/>
            <person name="Dimitrov K.M."/>
            <person name="Suarez D.L."/>
            <person name="Swayne D.E."/>
        </authorList>
    </citation>
    <scope>NUCLEOTIDE SEQUENCE [LARGE SCALE GENOMIC DNA]</scope>
    <source>
        <strain evidence="3 4">11</strain>
    </source>
</reference>
<evidence type="ECO:0000313" key="4">
    <source>
        <dbReference type="Proteomes" id="UP000193834"/>
    </source>
</evidence>
<evidence type="ECO:0000313" key="3">
    <source>
        <dbReference type="EMBL" id="SMG51859.1"/>
    </source>
</evidence>
<dbReference type="PANTHER" id="PTHR37806:SF1">
    <property type="entry name" value="PEPTIDASE C39-LIKE DOMAIN-CONTAINING PROTEIN"/>
    <property type="match status" value="1"/>
</dbReference>
<dbReference type="Pfam" id="PF07833">
    <property type="entry name" value="Cu_amine_oxidN1"/>
    <property type="match status" value="1"/>
</dbReference>
<organism evidence="3 4">
    <name type="scientific">Paenibacillus aquistagni</name>
    <dbReference type="NCBI Taxonomy" id="1852522"/>
    <lineage>
        <taxon>Bacteria</taxon>
        <taxon>Bacillati</taxon>
        <taxon>Bacillota</taxon>
        <taxon>Bacilli</taxon>
        <taxon>Bacillales</taxon>
        <taxon>Paenibacillaceae</taxon>
        <taxon>Paenibacillus</taxon>
    </lineage>
</organism>
<gene>
    <name evidence="3" type="ORF">SAMN06295960_3308</name>
</gene>
<evidence type="ECO:0000259" key="1">
    <source>
        <dbReference type="Pfam" id="PF07833"/>
    </source>
</evidence>
<dbReference type="InterPro" id="IPR039564">
    <property type="entry name" value="Peptidase_C39-like"/>
</dbReference>
<dbReference type="PANTHER" id="PTHR37806">
    <property type="entry name" value="LMO0724 PROTEIN"/>
    <property type="match status" value="1"/>
</dbReference>
<sequence length="433" mass="48669">MSRRIRLLNKWLLFCILLAICALPFSLMMVDEKDGRTPFAFSMPSDDLVLMNYSHTARHGRYLVPLDDNTKNAAPYTSKGETFVPARFLAKRLDTTMTYNSSTGSIKLQSEQGKIEFDSKMTEVKEGLTYIPLRKTSEAFGRTLQVHNGVVLLSKTTRSPSNDEWEEWRRELSAYLAYDAYGPYSVDMQGRFLALFKTWSEAVAFASQAPGRTVLYRGEHTLWDPTKKPPATIHNSGAPLILQLPELPRGCEVTALAMLLQHDGVQVDKMELAKSIRKDPTPYVKAGGGISFGNPHDGFVGDIYTFKNPGLGVYHEPIAELAEKYAPGRVIDITGTSFDHLMWTVGQGTTVWVIHTTLYDEVPASSWQTWQTPTGEIQITYYMHSLLITGYDESYVYVHDPLGRAKKIKREAFKRGWEQMGSQAIYLAPPSAS</sequence>
<dbReference type="InterPro" id="IPR012854">
    <property type="entry name" value="Cu_amine_oxidase-like_N"/>
</dbReference>
<feature type="domain" description="Copper amine oxidase-like N-terminal" evidence="1">
    <location>
        <begin position="72"/>
        <end position="120"/>
    </location>
</feature>
<accession>A0A1X7LFA3</accession>
<proteinExistence type="predicted"/>
<dbReference type="Proteomes" id="UP000193834">
    <property type="component" value="Unassembled WGS sequence"/>
</dbReference>
<protein>
    <submittedName>
        <fullName evidence="3">Uncharacterized protein YvpB</fullName>
    </submittedName>
</protein>
<dbReference type="Pfam" id="PF13529">
    <property type="entry name" value="Peptidase_C39_2"/>
    <property type="match status" value="1"/>
</dbReference>
<keyword evidence="4" id="KW-1185">Reference proteome</keyword>
<evidence type="ECO:0000259" key="2">
    <source>
        <dbReference type="Pfam" id="PF13529"/>
    </source>
</evidence>
<name>A0A1X7LFA3_9BACL</name>
<dbReference type="Gene3D" id="3.90.70.10">
    <property type="entry name" value="Cysteine proteinases"/>
    <property type="match status" value="1"/>
</dbReference>
<feature type="domain" description="Peptidase C39-like" evidence="2">
    <location>
        <begin position="238"/>
        <end position="401"/>
    </location>
</feature>
<dbReference type="RefSeq" id="WP_085495886.1">
    <property type="nucleotide sequence ID" value="NZ_FXAZ01000004.1"/>
</dbReference>
<dbReference type="AlphaFoldDB" id="A0A1X7LFA3"/>
<dbReference type="EMBL" id="FXAZ01000004">
    <property type="protein sequence ID" value="SMG51859.1"/>
    <property type="molecule type" value="Genomic_DNA"/>
</dbReference>
<dbReference type="OrthoDB" id="1164310at2"/>